<comment type="caution">
    <text evidence="10">The sequence shown here is derived from an EMBL/GenBank/DDBJ whole genome shotgun (WGS) entry which is preliminary data.</text>
</comment>
<dbReference type="PROSITE" id="PS01357">
    <property type="entry name" value="ZF_ZZ_1"/>
    <property type="match status" value="1"/>
</dbReference>
<keyword evidence="11" id="KW-1185">Reference proteome</keyword>
<dbReference type="InterPro" id="IPR000433">
    <property type="entry name" value="Znf_ZZ"/>
</dbReference>
<dbReference type="GO" id="GO:0000423">
    <property type="term" value="P:mitophagy"/>
    <property type="evidence" value="ECO:0007669"/>
    <property type="project" value="TreeGrafter"/>
</dbReference>
<dbReference type="InterPro" id="IPR052260">
    <property type="entry name" value="Autophagy_Rcpt_SigReg"/>
</dbReference>
<feature type="compositionally biased region" description="Acidic residues" evidence="7">
    <location>
        <begin position="177"/>
        <end position="192"/>
    </location>
</feature>
<organism evidence="10 11">
    <name type="scientific">Parnassius apollo</name>
    <name type="common">Apollo butterfly</name>
    <name type="synonym">Papilio apollo</name>
    <dbReference type="NCBI Taxonomy" id="110799"/>
    <lineage>
        <taxon>Eukaryota</taxon>
        <taxon>Metazoa</taxon>
        <taxon>Ecdysozoa</taxon>
        <taxon>Arthropoda</taxon>
        <taxon>Hexapoda</taxon>
        <taxon>Insecta</taxon>
        <taxon>Pterygota</taxon>
        <taxon>Neoptera</taxon>
        <taxon>Endopterygota</taxon>
        <taxon>Lepidoptera</taxon>
        <taxon>Glossata</taxon>
        <taxon>Ditrysia</taxon>
        <taxon>Papilionoidea</taxon>
        <taxon>Papilionidae</taxon>
        <taxon>Parnassiinae</taxon>
        <taxon>Parnassini</taxon>
        <taxon>Parnassius</taxon>
        <taxon>Parnassius</taxon>
    </lineage>
</organism>
<dbReference type="GO" id="GO:0035973">
    <property type="term" value="P:aggrephagy"/>
    <property type="evidence" value="ECO:0007669"/>
    <property type="project" value="TreeGrafter"/>
</dbReference>
<evidence type="ECO:0000256" key="1">
    <source>
        <dbReference type="ARBA" id="ARBA00022723"/>
    </source>
</evidence>
<dbReference type="PROSITE" id="PS50950">
    <property type="entry name" value="ZF_THAP"/>
    <property type="match status" value="1"/>
</dbReference>
<protein>
    <submittedName>
        <fullName evidence="10">(apollo) hypothetical protein</fullName>
    </submittedName>
</protein>
<sequence length="346" mass="39917">MVNYCCVYGCGRNSRLNKHLNYYSLPKDRHRQIEWLKAACREDLLKKKEEKVAVSYRFCSRHFPPSSIKNRHLCSDAVPTLCLPGTWSDEEIKSEPAVHSDIVCNNCNNPILGFRYKCVNCDDYDLCQKCEMQEAHPDHYMLRMPKPFKFKLADNLIKKWRKLFKATHVTPISADNSEGEEQEDCSMSSDDEPITKYTKNYDSGVDLSEDVKLMIRKEIDRALKVKSADVGKYETVKKGEALIKKRINEDIVRPIKRNRIGEQLDTAGKEPSEIITIGTQNLMQDLVFADVNEIKDDQITEAKYELPDSTFIPDSNDVVYVKVSDDLSQLMIEMTKDDKKVVYKYG</sequence>
<dbReference type="GO" id="GO:0007032">
    <property type="term" value="P:endosome organization"/>
    <property type="evidence" value="ECO:0007669"/>
    <property type="project" value="TreeGrafter"/>
</dbReference>
<proteinExistence type="predicted"/>
<evidence type="ECO:0000313" key="11">
    <source>
        <dbReference type="Proteomes" id="UP000691718"/>
    </source>
</evidence>
<dbReference type="GO" id="GO:0005080">
    <property type="term" value="F:protein kinase C binding"/>
    <property type="evidence" value="ECO:0007669"/>
    <property type="project" value="TreeGrafter"/>
</dbReference>
<dbReference type="GO" id="GO:0003677">
    <property type="term" value="F:DNA binding"/>
    <property type="evidence" value="ECO:0007669"/>
    <property type="project" value="UniProtKB-UniRule"/>
</dbReference>
<feature type="region of interest" description="Disordered" evidence="7">
    <location>
        <begin position="174"/>
        <end position="193"/>
    </location>
</feature>
<evidence type="ECO:0000256" key="2">
    <source>
        <dbReference type="ARBA" id="ARBA00022771"/>
    </source>
</evidence>
<keyword evidence="1" id="KW-0479">Metal-binding</keyword>
<evidence type="ECO:0000259" key="9">
    <source>
        <dbReference type="PROSITE" id="PS50950"/>
    </source>
</evidence>
<dbReference type="GO" id="GO:0070530">
    <property type="term" value="F:K63-linked polyubiquitin modification-dependent protein binding"/>
    <property type="evidence" value="ECO:0007669"/>
    <property type="project" value="TreeGrafter"/>
</dbReference>
<dbReference type="CDD" id="cd02340">
    <property type="entry name" value="ZZ_NBR1_like"/>
    <property type="match status" value="1"/>
</dbReference>
<dbReference type="SMART" id="SM00291">
    <property type="entry name" value="ZnF_ZZ"/>
    <property type="match status" value="1"/>
</dbReference>
<feature type="domain" description="THAP-type" evidence="9">
    <location>
        <begin position="1"/>
        <end position="82"/>
    </location>
</feature>
<accession>A0A8S3XQG4</accession>
<keyword evidence="4 6" id="KW-0238">DNA-binding</keyword>
<dbReference type="SMART" id="SM00980">
    <property type="entry name" value="THAP"/>
    <property type="match status" value="1"/>
</dbReference>
<dbReference type="GO" id="GO:0008270">
    <property type="term" value="F:zinc ion binding"/>
    <property type="evidence" value="ECO:0007669"/>
    <property type="project" value="UniProtKB-KW"/>
</dbReference>
<keyword evidence="2 5" id="KW-0863">Zinc-finger</keyword>
<dbReference type="PANTHER" id="PTHR15090">
    <property type="entry name" value="SEQUESTOSOME 1-RELATED"/>
    <property type="match status" value="1"/>
</dbReference>
<evidence type="ECO:0000256" key="7">
    <source>
        <dbReference type="SAM" id="MobiDB-lite"/>
    </source>
</evidence>
<dbReference type="AlphaFoldDB" id="A0A8S3XQG4"/>
<evidence type="ECO:0000256" key="5">
    <source>
        <dbReference type="PROSITE-ProRule" id="PRU00228"/>
    </source>
</evidence>
<dbReference type="Proteomes" id="UP000691718">
    <property type="component" value="Unassembled WGS sequence"/>
</dbReference>
<feature type="domain" description="ZZ-type" evidence="8">
    <location>
        <begin position="99"/>
        <end position="149"/>
    </location>
</feature>
<evidence type="ECO:0000256" key="4">
    <source>
        <dbReference type="ARBA" id="ARBA00023125"/>
    </source>
</evidence>
<dbReference type="InterPro" id="IPR006612">
    <property type="entry name" value="THAP_Znf"/>
</dbReference>
<dbReference type="PANTHER" id="PTHR15090:SF0">
    <property type="entry name" value="SEQUESTOSOME-1"/>
    <property type="match status" value="1"/>
</dbReference>
<evidence type="ECO:0000259" key="8">
    <source>
        <dbReference type="PROSITE" id="PS50135"/>
    </source>
</evidence>
<evidence type="ECO:0000313" key="10">
    <source>
        <dbReference type="EMBL" id="CAG5037891.1"/>
    </source>
</evidence>
<gene>
    <name evidence="10" type="ORF">PAPOLLO_LOCUS21264</name>
</gene>
<dbReference type="Pfam" id="PF00569">
    <property type="entry name" value="ZZ"/>
    <property type="match status" value="1"/>
</dbReference>
<dbReference type="GO" id="GO:0044753">
    <property type="term" value="C:amphisome"/>
    <property type="evidence" value="ECO:0007669"/>
    <property type="project" value="TreeGrafter"/>
</dbReference>
<dbReference type="EMBL" id="CAJQZP010001305">
    <property type="protein sequence ID" value="CAG5037891.1"/>
    <property type="molecule type" value="Genomic_DNA"/>
</dbReference>
<evidence type="ECO:0000256" key="6">
    <source>
        <dbReference type="PROSITE-ProRule" id="PRU00309"/>
    </source>
</evidence>
<dbReference type="OrthoDB" id="2122982at2759"/>
<name>A0A8S3XQG4_PARAO</name>
<dbReference type="FunFam" id="3.30.60.90:FF:000016">
    <property type="entry name" value="Refractory to sigma P"/>
    <property type="match status" value="1"/>
</dbReference>
<evidence type="ECO:0000256" key="3">
    <source>
        <dbReference type="ARBA" id="ARBA00022833"/>
    </source>
</evidence>
<reference evidence="10" key="1">
    <citation type="submission" date="2021-04" db="EMBL/GenBank/DDBJ databases">
        <authorList>
            <person name="Tunstrom K."/>
        </authorList>
    </citation>
    <scope>NUCLEOTIDE SEQUENCE</scope>
</reference>
<keyword evidence="3" id="KW-0862">Zinc</keyword>
<dbReference type="Pfam" id="PF05485">
    <property type="entry name" value="THAP"/>
    <property type="match status" value="1"/>
</dbReference>
<dbReference type="PROSITE" id="PS50135">
    <property type="entry name" value="ZF_ZZ_2"/>
    <property type="match status" value="1"/>
</dbReference>
<dbReference type="SMART" id="SM00692">
    <property type="entry name" value="DM3"/>
    <property type="match status" value="1"/>
</dbReference>
<dbReference type="GO" id="GO:0016235">
    <property type="term" value="C:aggresome"/>
    <property type="evidence" value="ECO:0007669"/>
    <property type="project" value="TreeGrafter"/>
</dbReference>